<evidence type="ECO:0000313" key="3">
    <source>
        <dbReference type="Proteomes" id="UP000553016"/>
    </source>
</evidence>
<keyword evidence="1" id="KW-1133">Transmembrane helix</keyword>
<gene>
    <name evidence="2" type="ORF">HCB35_17450</name>
</gene>
<reference evidence="2 3" key="1">
    <citation type="submission" date="2020-03" db="EMBL/GenBank/DDBJ databases">
        <title>Soil Listeria distribution.</title>
        <authorList>
            <person name="Liao J."/>
            <person name="Wiedmann M."/>
        </authorList>
    </citation>
    <scope>NUCLEOTIDE SEQUENCE [LARGE SCALE GENOMIC DNA]</scope>
    <source>
        <strain evidence="2 3">FSL L7-0149</strain>
    </source>
</reference>
<organism evidence="2 3">
    <name type="scientific">Listeria booriae</name>
    <dbReference type="NCBI Taxonomy" id="1552123"/>
    <lineage>
        <taxon>Bacteria</taxon>
        <taxon>Bacillati</taxon>
        <taxon>Bacillota</taxon>
        <taxon>Bacilli</taxon>
        <taxon>Bacillales</taxon>
        <taxon>Listeriaceae</taxon>
        <taxon>Listeria</taxon>
    </lineage>
</organism>
<dbReference type="EMBL" id="JAARZA010000011">
    <property type="protein sequence ID" value="MBC2242263.1"/>
    <property type="molecule type" value="Genomic_DNA"/>
</dbReference>
<comment type="caution">
    <text evidence="2">The sequence shown here is derived from an EMBL/GenBank/DDBJ whole genome shotgun (WGS) entry which is preliminary data.</text>
</comment>
<evidence type="ECO:0000256" key="1">
    <source>
        <dbReference type="SAM" id="Phobius"/>
    </source>
</evidence>
<proteinExistence type="predicted"/>
<dbReference type="RefSeq" id="WP_185541812.1">
    <property type="nucleotide sequence ID" value="NZ_JAARZA010000011.1"/>
</dbReference>
<dbReference type="AlphaFoldDB" id="A0A842F4C8"/>
<sequence>MVRVNFDLSNVLQIRTRKSMETQGKTPYYEFREKMIMWGKPKKANHMAKKGEQRNQKNYRQGAYKMDYKNYMLEKAALDHKIHLMLLIVVIFLIATIILMCWATIKETSSVSDAILFLGTIVVPLLCAIIFGLGLSAPVQFADLRLELRNEAQKEWTIEKKQIIVNLGTENASKLKGTFFLGSGSISSNNEKYYVFAVKSQQGVQLKQTDKQFKDIAFSDIYIQEKAVEKPYYLLEKMKYKDKRVAEILNKSSFFEDEKERLTFVVPPNTIKSIFDI</sequence>
<dbReference type="Proteomes" id="UP000553016">
    <property type="component" value="Unassembled WGS sequence"/>
</dbReference>
<name>A0A842F4C8_9LIST</name>
<keyword evidence="1" id="KW-0812">Transmembrane</keyword>
<accession>A0A842F4C8</accession>
<protein>
    <submittedName>
        <fullName evidence="2">Uncharacterized protein</fullName>
    </submittedName>
</protein>
<keyword evidence="1" id="KW-0472">Membrane</keyword>
<feature type="transmembrane region" description="Helical" evidence="1">
    <location>
        <begin position="82"/>
        <end position="105"/>
    </location>
</feature>
<evidence type="ECO:0000313" key="2">
    <source>
        <dbReference type="EMBL" id="MBC2242263.1"/>
    </source>
</evidence>
<feature type="transmembrane region" description="Helical" evidence="1">
    <location>
        <begin position="117"/>
        <end position="139"/>
    </location>
</feature>